<dbReference type="InterPro" id="IPR003141">
    <property type="entry name" value="Pol/His_phosphatase_N"/>
</dbReference>
<protein>
    <recommendedName>
        <fullName evidence="3 8">Histidinol-phosphatase</fullName>
        <shortName evidence="8">HolPase</shortName>
        <ecNumber evidence="3 8">3.1.3.15</ecNumber>
    </recommendedName>
</protein>
<evidence type="ECO:0000313" key="10">
    <source>
        <dbReference type="EMBL" id="GFO93220.1"/>
    </source>
</evidence>
<gene>
    <name evidence="10" type="ORF">COEU31_02660</name>
</gene>
<dbReference type="GO" id="GO:0004401">
    <property type="term" value="F:histidinol-phosphatase activity"/>
    <property type="evidence" value="ECO:0007669"/>
    <property type="project" value="UniProtKB-UniRule"/>
</dbReference>
<dbReference type="RefSeq" id="WP_022216403.1">
    <property type="nucleotide sequence ID" value="NZ_BLYL01000001.1"/>
</dbReference>
<dbReference type="PANTHER" id="PTHR21039:SF0">
    <property type="entry name" value="HISTIDINOL-PHOSPHATASE"/>
    <property type="match status" value="1"/>
</dbReference>
<dbReference type="Gene3D" id="3.20.20.140">
    <property type="entry name" value="Metal-dependent hydrolases"/>
    <property type="match status" value="1"/>
</dbReference>
<dbReference type="GO" id="GO:0005737">
    <property type="term" value="C:cytoplasm"/>
    <property type="evidence" value="ECO:0007669"/>
    <property type="project" value="TreeGrafter"/>
</dbReference>
<comment type="pathway">
    <text evidence="1 8">Amino-acid biosynthesis; L-histidine biosynthesis; L-histidine from 5-phospho-alpha-D-ribose 1-diphosphate: step 8/9.</text>
</comment>
<evidence type="ECO:0000256" key="5">
    <source>
        <dbReference type="ARBA" id="ARBA00022801"/>
    </source>
</evidence>
<keyword evidence="5 8" id="KW-0378">Hydrolase</keyword>
<organism evidence="10 11">
    <name type="scientific">Coprococcus eutactus</name>
    <dbReference type="NCBI Taxonomy" id="33043"/>
    <lineage>
        <taxon>Bacteria</taxon>
        <taxon>Bacillati</taxon>
        <taxon>Bacillota</taxon>
        <taxon>Clostridia</taxon>
        <taxon>Lachnospirales</taxon>
        <taxon>Lachnospiraceae</taxon>
        <taxon>Coprococcus</taxon>
    </lineage>
</organism>
<reference evidence="10" key="1">
    <citation type="submission" date="2020-06" db="EMBL/GenBank/DDBJ databases">
        <title>Characterization of fructooligosaccharide metabolism and fructooligosaccharide-degrading enzymes in human commensal butyrate producers.</title>
        <authorList>
            <person name="Tanno H."/>
            <person name="Fujii T."/>
            <person name="Hirano K."/>
            <person name="Maeno S."/>
            <person name="Tonozuka T."/>
            <person name="Sakamoto M."/>
            <person name="Ohkuma M."/>
            <person name="Tochio T."/>
            <person name="Endo A."/>
        </authorList>
    </citation>
    <scope>NUCLEOTIDE SEQUENCE</scope>
    <source>
        <strain evidence="10">JCM 31265</strain>
    </source>
</reference>
<dbReference type="GO" id="GO:0000105">
    <property type="term" value="P:L-histidine biosynthetic process"/>
    <property type="evidence" value="ECO:0007669"/>
    <property type="project" value="UniProtKB-UniRule"/>
</dbReference>
<dbReference type="InterPro" id="IPR010140">
    <property type="entry name" value="Histidinol_P_phosphatase_HisJ"/>
</dbReference>
<dbReference type="PANTHER" id="PTHR21039">
    <property type="entry name" value="HISTIDINOL PHOSPHATASE-RELATED"/>
    <property type="match status" value="1"/>
</dbReference>
<proteinExistence type="inferred from homology"/>
<evidence type="ECO:0000313" key="11">
    <source>
        <dbReference type="Proteomes" id="UP000660047"/>
    </source>
</evidence>
<dbReference type="EMBL" id="BLYL01000001">
    <property type="protein sequence ID" value="GFO93220.1"/>
    <property type="molecule type" value="Genomic_DNA"/>
</dbReference>
<dbReference type="EC" id="3.1.3.15" evidence="3 8"/>
<dbReference type="Pfam" id="PF02811">
    <property type="entry name" value="PHP"/>
    <property type="match status" value="1"/>
</dbReference>
<evidence type="ECO:0000256" key="6">
    <source>
        <dbReference type="ARBA" id="ARBA00023102"/>
    </source>
</evidence>
<sequence>MIICDSHIHSEFSSDSSAPLDSIIQKAIQLGIPKICLTDHHDIDFPINPEDGFDFQLDFDSYFAAIDEIRHRYGDRIDVRSGVELGLMNTVAGKARDIADKYKNELDFIIGSSHLVRGLDPYYPAYYEGRTEIEGIRDYFESILENVTLIDDFDVYGHLDYVVRYCPSGEKIFRMADYNDVLEQIFKIIIPKGKGIEINTGSLYKNMSYAHPHMDILKLYKDMGGEIITVGSDAHKPEYLCYDFETYARDALTSLGYRYYCTFKNRKPEFNPL</sequence>
<evidence type="ECO:0000256" key="4">
    <source>
        <dbReference type="ARBA" id="ARBA00022605"/>
    </source>
</evidence>
<name>A0AAI9K249_9FIRM</name>
<keyword evidence="6 8" id="KW-0368">Histidine biosynthesis</keyword>
<dbReference type="SUPFAM" id="SSF89550">
    <property type="entry name" value="PHP domain-like"/>
    <property type="match status" value="1"/>
</dbReference>
<comment type="caution">
    <text evidence="10">The sequence shown here is derived from an EMBL/GenBank/DDBJ whole genome shotgun (WGS) entry which is preliminary data.</text>
</comment>
<keyword evidence="4 8" id="KW-0028">Amino-acid biosynthesis</keyword>
<evidence type="ECO:0000256" key="7">
    <source>
        <dbReference type="ARBA" id="ARBA00049158"/>
    </source>
</evidence>
<dbReference type="InterPro" id="IPR004013">
    <property type="entry name" value="PHP_dom"/>
</dbReference>
<evidence type="ECO:0000256" key="2">
    <source>
        <dbReference type="ARBA" id="ARBA00009152"/>
    </source>
</evidence>
<evidence type="ECO:0000256" key="3">
    <source>
        <dbReference type="ARBA" id="ARBA00013085"/>
    </source>
</evidence>
<dbReference type="AlphaFoldDB" id="A0AAI9K249"/>
<dbReference type="NCBIfam" id="TIGR01856">
    <property type="entry name" value="hisJ_fam"/>
    <property type="match status" value="1"/>
</dbReference>
<evidence type="ECO:0000256" key="8">
    <source>
        <dbReference type="RuleBase" id="RU366003"/>
    </source>
</evidence>
<dbReference type="Proteomes" id="UP000660047">
    <property type="component" value="Unassembled WGS sequence"/>
</dbReference>
<comment type="catalytic activity">
    <reaction evidence="7 8">
        <text>L-histidinol phosphate + H2O = L-histidinol + phosphate</text>
        <dbReference type="Rhea" id="RHEA:14465"/>
        <dbReference type="ChEBI" id="CHEBI:15377"/>
        <dbReference type="ChEBI" id="CHEBI:43474"/>
        <dbReference type="ChEBI" id="CHEBI:57699"/>
        <dbReference type="ChEBI" id="CHEBI:57980"/>
        <dbReference type="EC" id="3.1.3.15"/>
    </reaction>
</comment>
<evidence type="ECO:0000259" key="9">
    <source>
        <dbReference type="SMART" id="SM00481"/>
    </source>
</evidence>
<dbReference type="InterPro" id="IPR016195">
    <property type="entry name" value="Pol/histidinol_Pase-like"/>
</dbReference>
<dbReference type="SMART" id="SM00481">
    <property type="entry name" value="POLIIIAc"/>
    <property type="match status" value="1"/>
</dbReference>
<accession>A0AAI9K249</accession>
<evidence type="ECO:0000256" key="1">
    <source>
        <dbReference type="ARBA" id="ARBA00004970"/>
    </source>
</evidence>
<feature type="domain" description="Polymerase/histidinol phosphatase N-terminal" evidence="9">
    <location>
        <begin position="4"/>
        <end position="89"/>
    </location>
</feature>
<comment type="similarity">
    <text evidence="2 8">Belongs to the PHP hydrolase family. HisK subfamily.</text>
</comment>